<dbReference type="InterPro" id="IPR004358">
    <property type="entry name" value="Sig_transdc_His_kin-like_C"/>
</dbReference>
<evidence type="ECO:0000256" key="2">
    <source>
        <dbReference type="ARBA" id="ARBA00012438"/>
    </source>
</evidence>
<dbReference type="InterPro" id="IPR029016">
    <property type="entry name" value="GAF-like_dom_sf"/>
</dbReference>
<protein>
    <recommendedName>
        <fullName evidence="2">histidine kinase</fullName>
        <ecNumber evidence="2">2.7.13.3</ecNumber>
    </recommendedName>
</protein>
<dbReference type="RefSeq" id="WP_254168266.1">
    <property type="nucleotide sequence ID" value="NZ_JAHESF010000032.1"/>
</dbReference>
<evidence type="ECO:0000256" key="1">
    <source>
        <dbReference type="ARBA" id="ARBA00000085"/>
    </source>
</evidence>
<dbReference type="EC" id="2.7.13.3" evidence="2"/>
<dbReference type="Pfam" id="PF13185">
    <property type="entry name" value="GAF_2"/>
    <property type="match status" value="1"/>
</dbReference>
<dbReference type="FunFam" id="1.10.287.130:FF:000070">
    <property type="entry name" value="Histidine kinase sensor protein"/>
    <property type="match status" value="1"/>
</dbReference>
<dbReference type="InterPro" id="IPR036890">
    <property type="entry name" value="HATPase_C_sf"/>
</dbReference>
<dbReference type="Proteomes" id="UP001319200">
    <property type="component" value="Unassembled WGS sequence"/>
</dbReference>
<dbReference type="SMART" id="SM00065">
    <property type="entry name" value="GAF"/>
    <property type="match status" value="1"/>
</dbReference>
<keyword evidence="4" id="KW-0808">Transferase</keyword>
<dbReference type="InterPro" id="IPR003661">
    <property type="entry name" value="HisK_dim/P_dom"/>
</dbReference>
<dbReference type="EMBL" id="JAHESF010000032">
    <property type="protein sequence ID" value="MBT1699980.1"/>
    <property type="molecule type" value="Genomic_DNA"/>
</dbReference>
<dbReference type="PRINTS" id="PR00344">
    <property type="entry name" value="BCTRLSENSOR"/>
</dbReference>
<dbReference type="GO" id="GO:0030295">
    <property type="term" value="F:protein kinase activator activity"/>
    <property type="evidence" value="ECO:0007669"/>
    <property type="project" value="TreeGrafter"/>
</dbReference>
<evidence type="ECO:0000313" key="7">
    <source>
        <dbReference type="EMBL" id="MBT1699980.1"/>
    </source>
</evidence>
<feature type="domain" description="Histidine kinase" evidence="6">
    <location>
        <begin position="190"/>
        <end position="403"/>
    </location>
</feature>
<dbReference type="CDD" id="cd00082">
    <property type="entry name" value="HisKA"/>
    <property type="match status" value="1"/>
</dbReference>
<dbReference type="InterPro" id="IPR003018">
    <property type="entry name" value="GAF"/>
</dbReference>
<dbReference type="SMART" id="SM00388">
    <property type="entry name" value="HisKA"/>
    <property type="match status" value="1"/>
</dbReference>
<keyword evidence="5" id="KW-0418">Kinase</keyword>
<dbReference type="SUPFAM" id="SSF55874">
    <property type="entry name" value="ATPase domain of HSP90 chaperone/DNA topoisomerase II/histidine kinase"/>
    <property type="match status" value="1"/>
</dbReference>
<gene>
    <name evidence="7" type="ORF">KK083_24045</name>
</gene>
<dbReference type="GO" id="GO:0000156">
    <property type="term" value="F:phosphorelay response regulator activity"/>
    <property type="evidence" value="ECO:0007669"/>
    <property type="project" value="TreeGrafter"/>
</dbReference>
<reference evidence="7 8" key="1">
    <citation type="submission" date="2021-05" db="EMBL/GenBank/DDBJ databases">
        <title>A Polyphasic approach of four new species of the genus Ohtaekwangia: Ohtaekwangia histidinii sp. nov., Ohtaekwangia cretensis sp. nov., Ohtaekwangia indiensis sp. nov., Ohtaekwangia reichenbachii sp. nov. from diverse environment.</title>
        <authorList>
            <person name="Octaviana S."/>
        </authorList>
    </citation>
    <scope>NUCLEOTIDE SEQUENCE [LARGE SCALE GENOMIC DNA]</scope>
    <source>
        <strain evidence="7 8">PWU4</strain>
    </source>
</reference>
<evidence type="ECO:0000256" key="5">
    <source>
        <dbReference type="ARBA" id="ARBA00022777"/>
    </source>
</evidence>
<dbReference type="PANTHER" id="PTHR42878">
    <property type="entry name" value="TWO-COMPONENT HISTIDINE KINASE"/>
    <property type="match status" value="1"/>
</dbReference>
<keyword evidence="8" id="KW-1185">Reference proteome</keyword>
<dbReference type="Gene3D" id="3.30.450.40">
    <property type="match status" value="1"/>
</dbReference>
<evidence type="ECO:0000259" key="6">
    <source>
        <dbReference type="PROSITE" id="PS50109"/>
    </source>
</evidence>
<evidence type="ECO:0000256" key="4">
    <source>
        <dbReference type="ARBA" id="ARBA00022679"/>
    </source>
</evidence>
<dbReference type="Pfam" id="PF00512">
    <property type="entry name" value="HisKA"/>
    <property type="match status" value="1"/>
</dbReference>
<dbReference type="AlphaFoldDB" id="A0AAP2DP85"/>
<dbReference type="PANTHER" id="PTHR42878:SF15">
    <property type="entry name" value="BACTERIOPHYTOCHROME"/>
    <property type="match status" value="1"/>
</dbReference>
<sequence length="404" mass="44991">MIETSDSGTLKLLVTTVQELSLARDLEAVMKIVRTVARKLTGADGATFVLRDGNLCFYADEDAISPLWKGSRFPMQTCISGWAMINKVPAVIEDIYQDSRIPHDAYRPTFVKSLAMVPIRAIAPIGAIGNYWATHHLPTKEEVNLLQALADITAVSIENVNVYRELEQRVKDRTAQLEAANNELEAFSYSVSHDLRAPLRSIIGYANVLEEDHARQLDDTGRRVLQTVQQNAGKMNTLIDEMLQFSRVGKKPLEKTPVDNEKLVRSVIEDLNHSTPNNASFEIAALPPVTADEVLLQQVWVNLLSNAVKYTSKKEQPIITVGSYKNGNEMVYLVKDNGAGFDMKYAEKLFGAFQRLHRMNDFPGSGVGLALAYRIITRHGGKIWAEGKVNEGATFYFSLPINPQ</sequence>
<name>A0AAP2DP85_9BACT</name>
<dbReference type="InterPro" id="IPR036097">
    <property type="entry name" value="HisK_dim/P_sf"/>
</dbReference>
<proteinExistence type="predicted"/>
<dbReference type="Gene3D" id="1.10.287.130">
    <property type="match status" value="1"/>
</dbReference>
<dbReference type="InterPro" id="IPR050351">
    <property type="entry name" value="BphY/WalK/GraS-like"/>
</dbReference>
<dbReference type="PROSITE" id="PS50109">
    <property type="entry name" value="HIS_KIN"/>
    <property type="match status" value="1"/>
</dbReference>
<dbReference type="Gene3D" id="3.30.565.10">
    <property type="entry name" value="Histidine kinase-like ATPase, C-terminal domain"/>
    <property type="match status" value="1"/>
</dbReference>
<dbReference type="Pfam" id="PF02518">
    <property type="entry name" value="HATPase_c"/>
    <property type="match status" value="1"/>
</dbReference>
<dbReference type="SUPFAM" id="SSF55781">
    <property type="entry name" value="GAF domain-like"/>
    <property type="match status" value="1"/>
</dbReference>
<keyword evidence="3" id="KW-0597">Phosphoprotein</keyword>
<dbReference type="InterPro" id="IPR005467">
    <property type="entry name" value="His_kinase_dom"/>
</dbReference>
<dbReference type="GO" id="GO:0007234">
    <property type="term" value="P:osmosensory signaling via phosphorelay pathway"/>
    <property type="evidence" value="ECO:0007669"/>
    <property type="project" value="TreeGrafter"/>
</dbReference>
<dbReference type="SUPFAM" id="SSF47384">
    <property type="entry name" value="Homodimeric domain of signal transducing histidine kinase"/>
    <property type="match status" value="1"/>
</dbReference>
<evidence type="ECO:0000256" key="3">
    <source>
        <dbReference type="ARBA" id="ARBA00022553"/>
    </source>
</evidence>
<accession>A0AAP2DP85</accession>
<organism evidence="7 8">
    <name type="scientific">Chryseosolibacter histidini</name>
    <dbReference type="NCBI Taxonomy" id="2782349"/>
    <lineage>
        <taxon>Bacteria</taxon>
        <taxon>Pseudomonadati</taxon>
        <taxon>Bacteroidota</taxon>
        <taxon>Cytophagia</taxon>
        <taxon>Cytophagales</taxon>
        <taxon>Chryseotaleaceae</taxon>
        <taxon>Chryseosolibacter</taxon>
    </lineage>
</organism>
<evidence type="ECO:0000313" key="8">
    <source>
        <dbReference type="Proteomes" id="UP001319200"/>
    </source>
</evidence>
<comment type="catalytic activity">
    <reaction evidence="1">
        <text>ATP + protein L-histidine = ADP + protein N-phospho-L-histidine.</text>
        <dbReference type="EC" id="2.7.13.3"/>
    </reaction>
</comment>
<comment type="caution">
    <text evidence="7">The sequence shown here is derived from an EMBL/GenBank/DDBJ whole genome shotgun (WGS) entry which is preliminary data.</text>
</comment>
<dbReference type="FunFam" id="3.30.565.10:FF:000006">
    <property type="entry name" value="Sensor histidine kinase WalK"/>
    <property type="match status" value="1"/>
</dbReference>
<dbReference type="GO" id="GO:0000155">
    <property type="term" value="F:phosphorelay sensor kinase activity"/>
    <property type="evidence" value="ECO:0007669"/>
    <property type="project" value="InterPro"/>
</dbReference>
<dbReference type="SMART" id="SM00387">
    <property type="entry name" value="HATPase_c"/>
    <property type="match status" value="1"/>
</dbReference>
<dbReference type="InterPro" id="IPR003594">
    <property type="entry name" value="HATPase_dom"/>
</dbReference>